<gene>
    <name evidence="2" type="ORF">VZT92_014907</name>
</gene>
<evidence type="ECO:0000256" key="1">
    <source>
        <dbReference type="SAM" id="MobiDB-lite"/>
    </source>
</evidence>
<evidence type="ECO:0000313" key="2">
    <source>
        <dbReference type="EMBL" id="KAK9526194.1"/>
    </source>
</evidence>
<dbReference type="Proteomes" id="UP001488805">
    <property type="component" value="Unassembled WGS sequence"/>
</dbReference>
<dbReference type="AlphaFoldDB" id="A0AAW1EXW6"/>
<comment type="caution">
    <text evidence="2">The sequence shown here is derived from an EMBL/GenBank/DDBJ whole genome shotgun (WGS) entry which is preliminary data.</text>
</comment>
<feature type="region of interest" description="Disordered" evidence="1">
    <location>
        <begin position="17"/>
        <end position="124"/>
    </location>
</feature>
<proteinExistence type="predicted"/>
<dbReference type="EMBL" id="JBCEZU010000123">
    <property type="protein sequence ID" value="KAK9526194.1"/>
    <property type="molecule type" value="Genomic_DNA"/>
</dbReference>
<feature type="compositionally biased region" description="Basic and acidic residues" evidence="1">
    <location>
        <begin position="29"/>
        <end position="43"/>
    </location>
</feature>
<feature type="compositionally biased region" description="Basic and acidic residues" evidence="1">
    <location>
        <begin position="83"/>
        <end position="118"/>
    </location>
</feature>
<accession>A0AAW1EXW6</accession>
<evidence type="ECO:0000313" key="3">
    <source>
        <dbReference type="Proteomes" id="UP001488805"/>
    </source>
</evidence>
<name>A0AAW1EXW6_ZOAVI</name>
<reference evidence="2 3" key="1">
    <citation type="journal article" date="2024" name="Genome Biol. Evol.">
        <title>Chromosome-level genome assembly of the viviparous eelpout Zoarces viviparus.</title>
        <authorList>
            <person name="Fuhrmann N."/>
            <person name="Brasseur M.V."/>
            <person name="Bakowski C.E."/>
            <person name="Podsiadlowski L."/>
            <person name="Prost S."/>
            <person name="Krehenwinkel H."/>
            <person name="Mayer C."/>
        </authorList>
    </citation>
    <scope>NUCLEOTIDE SEQUENCE [LARGE SCALE GENOMIC DNA]</scope>
    <source>
        <strain evidence="2">NO-MEL_2022_Ind0_liver</strain>
    </source>
</reference>
<keyword evidence="3" id="KW-1185">Reference proteome</keyword>
<organism evidence="2 3">
    <name type="scientific">Zoarces viviparus</name>
    <name type="common">Viviparous eelpout</name>
    <name type="synonym">Blennius viviparus</name>
    <dbReference type="NCBI Taxonomy" id="48416"/>
    <lineage>
        <taxon>Eukaryota</taxon>
        <taxon>Metazoa</taxon>
        <taxon>Chordata</taxon>
        <taxon>Craniata</taxon>
        <taxon>Vertebrata</taxon>
        <taxon>Euteleostomi</taxon>
        <taxon>Actinopterygii</taxon>
        <taxon>Neopterygii</taxon>
        <taxon>Teleostei</taxon>
        <taxon>Neoteleostei</taxon>
        <taxon>Acanthomorphata</taxon>
        <taxon>Eupercaria</taxon>
        <taxon>Perciformes</taxon>
        <taxon>Cottioidei</taxon>
        <taxon>Zoarcales</taxon>
        <taxon>Zoarcidae</taxon>
        <taxon>Zoarcinae</taxon>
        <taxon>Zoarces</taxon>
    </lineage>
</organism>
<sequence length="124" mass="13549">MGEPACTGGRKALIIVRTVQGKDQQNKLVQDRSSGRWRRDEPSGGRAGGRQQRLDPSGDQTGGRPMEDPEVSNVTTTLVDGPKVMDEGSTRPRDPIGTRPRTLEAREGSRRPMTRLEVEPVESG</sequence>
<protein>
    <submittedName>
        <fullName evidence="2">Uncharacterized protein</fullName>
    </submittedName>
</protein>